<dbReference type="InterPro" id="IPR048898">
    <property type="entry name" value="OB_NMD3"/>
</dbReference>
<comment type="caution">
    <text evidence="2">The sequence shown here is derived from an EMBL/GenBank/DDBJ whole genome shotgun (WGS) entry which is preliminary data.</text>
</comment>
<dbReference type="PANTHER" id="PTHR12746">
    <property type="entry name" value="NONSENSE-MEDIATED MRNA DECAY PROTEIN 3"/>
    <property type="match status" value="1"/>
</dbReference>
<accession>A0A811NT49</accession>
<dbReference type="GO" id="GO:0043023">
    <property type="term" value="F:ribosomal large subunit binding"/>
    <property type="evidence" value="ECO:0007669"/>
    <property type="project" value="InterPro"/>
</dbReference>
<dbReference type="GO" id="GO:0005737">
    <property type="term" value="C:cytoplasm"/>
    <property type="evidence" value="ECO:0007669"/>
    <property type="project" value="TreeGrafter"/>
</dbReference>
<evidence type="ECO:0000313" key="2">
    <source>
        <dbReference type="EMBL" id="CAD6228070.1"/>
    </source>
</evidence>
<evidence type="ECO:0000259" key="1">
    <source>
        <dbReference type="Pfam" id="PF21192"/>
    </source>
</evidence>
<protein>
    <recommendedName>
        <fullName evidence="1">60S ribosomal export protein NMD3 OB-fold domain-containing protein</fullName>
    </recommendedName>
</protein>
<dbReference type="PANTHER" id="PTHR12746:SF3">
    <property type="entry name" value="60S RIBOSOMAL EXPORT PROTEIN NMD3"/>
    <property type="match status" value="1"/>
</dbReference>
<sequence>MVHCPACSSYLRSRRSWIRVAPDSAELMQILIRRIDHHTARHRVPTEPPHSNSERLTLCVCLRCETTDGMVVEEDHVVELVVHDRLYDAYGMALAWATGPDQQEASRALGSLGPLVLCVKVSKSVSLLDTNCMRLVAMSIAEYDRYRFEPLLSSRRLVEYVVLDVELDLLHHDVFVPYPTAWVQIARASDLGKNNTIFTVKTHIGWRLNPGDHVLGYDLCNVNSCNNHDLESYGQRHELPDAVLVKKRYKRSAGKMMQEQDGSGSERGCAEIEELAMGIGCIELNPSDDKELDELLEDLAI</sequence>
<organism evidence="2 3">
    <name type="scientific">Miscanthus lutarioriparius</name>
    <dbReference type="NCBI Taxonomy" id="422564"/>
    <lineage>
        <taxon>Eukaryota</taxon>
        <taxon>Viridiplantae</taxon>
        <taxon>Streptophyta</taxon>
        <taxon>Embryophyta</taxon>
        <taxon>Tracheophyta</taxon>
        <taxon>Spermatophyta</taxon>
        <taxon>Magnoliopsida</taxon>
        <taxon>Liliopsida</taxon>
        <taxon>Poales</taxon>
        <taxon>Poaceae</taxon>
        <taxon>PACMAD clade</taxon>
        <taxon>Panicoideae</taxon>
        <taxon>Andropogonodae</taxon>
        <taxon>Andropogoneae</taxon>
        <taxon>Saccharinae</taxon>
        <taxon>Miscanthus</taxon>
    </lineage>
</organism>
<dbReference type="AlphaFoldDB" id="A0A811NT49"/>
<feature type="domain" description="60S ribosomal export protein NMD3 OB-fold" evidence="1">
    <location>
        <begin position="157"/>
        <end position="247"/>
    </location>
</feature>
<keyword evidence="3" id="KW-1185">Reference proteome</keyword>
<dbReference type="Pfam" id="PF21192">
    <property type="entry name" value="OB_NMD3"/>
    <property type="match status" value="1"/>
</dbReference>
<dbReference type="EMBL" id="CAJGYO010000005">
    <property type="protein sequence ID" value="CAD6228070.1"/>
    <property type="molecule type" value="Genomic_DNA"/>
</dbReference>
<gene>
    <name evidence="2" type="ORF">NCGR_LOCUS18963</name>
</gene>
<reference evidence="2" key="1">
    <citation type="submission" date="2020-10" db="EMBL/GenBank/DDBJ databases">
        <authorList>
            <person name="Han B."/>
            <person name="Lu T."/>
            <person name="Zhao Q."/>
            <person name="Huang X."/>
            <person name="Zhao Y."/>
        </authorList>
    </citation>
    <scope>NUCLEOTIDE SEQUENCE</scope>
</reference>
<dbReference type="GO" id="GO:0000055">
    <property type="term" value="P:ribosomal large subunit export from nucleus"/>
    <property type="evidence" value="ECO:0007669"/>
    <property type="project" value="TreeGrafter"/>
</dbReference>
<dbReference type="Proteomes" id="UP000604825">
    <property type="component" value="Unassembled WGS sequence"/>
</dbReference>
<proteinExistence type="predicted"/>
<dbReference type="OrthoDB" id="203821at2759"/>
<dbReference type="InterPro" id="IPR039768">
    <property type="entry name" value="Nmd3"/>
</dbReference>
<dbReference type="GO" id="GO:0005634">
    <property type="term" value="C:nucleus"/>
    <property type="evidence" value="ECO:0007669"/>
    <property type="project" value="TreeGrafter"/>
</dbReference>
<name>A0A811NT49_9POAL</name>
<evidence type="ECO:0000313" key="3">
    <source>
        <dbReference type="Proteomes" id="UP000604825"/>
    </source>
</evidence>